<proteinExistence type="predicted"/>
<comment type="caution">
    <text evidence="2">The sequence shown here is derived from an EMBL/GenBank/DDBJ whole genome shotgun (WGS) entry which is preliminary data.</text>
</comment>
<accession>A0A9J6GLL0</accession>
<gene>
    <name evidence="2" type="ORF">HPB48_004229</name>
</gene>
<protein>
    <submittedName>
        <fullName evidence="2">Uncharacterized protein</fullName>
    </submittedName>
</protein>
<evidence type="ECO:0000313" key="3">
    <source>
        <dbReference type="Proteomes" id="UP000821853"/>
    </source>
</evidence>
<dbReference type="Proteomes" id="UP000821853">
    <property type="component" value="Chromosome 5"/>
</dbReference>
<organism evidence="2 3">
    <name type="scientific">Haemaphysalis longicornis</name>
    <name type="common">Bush tick</name>
    <dbReference type="NCBI Taxonomy" id="44386"/>
    <lineage>
        <taxon>Eukaryota</taxon>
        <taxon>Metazoa</taxon>
        <taxon>Ecdysozoa</taxon>
        <taxon>Arthropoda</taxon>
        <taxon>Chelicerata</taxon>
        <taxon>Arachnida</taxon>
        <taxon>Acari</taxon>
        <taxon>Parasitiformes</taxon>
        <taxon>Ixodida</taxon>
        <taxon>Ixodoidea</taxon>
        <taxon>Ixodidae</taxon>
        <taxon>Haemaphysalinae</taxon>
        <taxon>Haemaphysalis</taxon>
    </lineage>
</organism>
<dbReference type="VEuPathDB" id="VectorBase:HLOH_045402"/>
<feature type="region of interest" description="Disordered" evidence="1">
    <location>
        <begin position="103"/>
        <end position="125"/>
    </location>
</feature>
<evidence type="ECO:0000256" key="1">
    <source>
        <dbReference type="SAM" id="MobiDB-lite"/>
    </source>
</evidence>
<feature type="compositionally biased region" description="Polar residues" evidence="1">
    <location>
        <begin position="116"/>
        <end position="125"/>
    </location>
</feature>
<sequence length="125" mass="14765">MAKILEKAEEHAKIIQLNTDIPVVDLHLSNLWEARRSLFKRWKRQKHNRKLKLEIAAITKKANQYGALLYRQNWDKACDQLQGNLSTKRTWHILRGLLDKNGQKWSKSKTSEKSYIHTQAPNKTY</sequence>
<dbReference type="EMBL" id="JABSTR010000007">
    <property type="protein sequence ID" value="KAH9376211.1"/>
    <property type="molecule type" value="Genomic_DNA"/>
</dbReference>
<dbReference type="OrthoDB" id="6513731at2759"/>
<evidence type="ECO:0000313" key="2">
    <source>
        <dbReference type="EMBL" id="KAH9376211.1"/>
    </source>
</evidence>
<dbReference type="AlphaFoldDB" id="A0A9J6GLL0"/>
<keyword evidence="3" id="KW-1185">Reference proteome</keyword>
<reference evidence="2 3" key="1">
    <citation type="journal article" date="2020" name="Cell">
        <title>Large-Scale Comparative Analyses of Tick Genomes Elucidate Their Genetic Diversity and Vector Capacities.</title>
        <authorList>
            <consortium name="Tick Genome and Microbiome Consortium (TIGMIC)"/>
            <person name="Jia N."/>
            <person name="Wang J."/>
            <person name="Shi W."/>
            <person name="Du L."/>
            <person name="Sun Y."/>
            <person name="Zhan W."/>
            <person name="Jiang J.F."/>
            <person name="Wang Q."/>
            <person name="Zhang B."/>
            <person name="Ji P."/>
            <person name="Bell-Sakyi L."/>
            <person name="Cui X.M."/>
            <person name="Yuan T.T."/>
            <person name="Jiang B.G."/>
            <person name="Yang W.F."/>
            <person name="Lam T.T."/>
            <person name="Chang Q.C."/>
            <person name="Ding S.J."/>
            <person name="Wang X.J."/>
            <person name="Zhu J.G."/>
            <person name="Ruan X.D."/>
            <person name="Zhao L."/>
            <person name="Wei J.T."/>
            <person name="Ye R.Z."/>
            <person name="Que T.C."/>
            <person name="Du C.H."/>
            <person name="Zhou Y.H."/>
            <person name="Cheng J.X."/>
            <person name="Dai P.F."/>
            <person name="Guo W.B."/>
            <person name="Han X.H."/>
            <person name="Huang E.J."/>
            <person name="Li L.F."/>
            <person name="Wei W."/>
            <person name="Gao Y.C."/>
            <person name="Liu J.Z."/>
            <person name="Shao H.Z."/>
            <person name="Wang X."/>
            <person name="Wang C.C."/>
            <person name="Yang T.C."/>
            <person name="Huo Q.B."/>
            <person name="Li W."/>
            <person name="Chen H.Y."/>
            <person name="Chen S.E."/>
            <person name="Zhou L.G."/>
            <person name="Ni X.B."/>
            <person name="Tian J.H."/>
            <person name="Sheng Y."/>
            <person name="Liu T."/>
            <person name="Pan Y.S."/>
            <person name="Xia L.Y."/>
            <person name="Li J."/>
            <person name="Zhao F."/>
            <person name="Cao W.C."/>
        </authorList>
    </citation>
    <scope>NUCLEOTIDE SEQUENCE [LARGE SCALE GENOMIC DNA]</scope>
    <source>
        <strain evidence="2">HaeL-2018</strain>
    </source>
</reference>
<name>A0A9J6GLL0_HAELO</name>